<feature type="transmembrane region" description="Helical" evidence="15">
    <location>
        <begin position="243"/>
        <end position="261"/>
    </location>
</feature>
<dbReference type="Proteomes" id="UP000694390">
    <property type="component" value="Unassembled WGS sequence"/>
</dbReference>
<evidence type="ECO:0000256" key="14">
    <source>
        <dbReference type="RuleBase" id="RU000688"/>
    </source>
</evidence>
<accession>A0A8C4VCI5</accession>
<dbReference type="FunFam" id="1.20.1070.10:FF:000187">
    <property type="entry name" value="G-protein coupled receptor 15"/>
    <property type="match status" value="1"/>
</dbReference>
<dbReference type="InterPro" id="IPR000276">
    <property type="entry name" value="GPCR_Rhodpsn"/>
</dbReference>
<reference evidence="17" key="1">
    <citation type="submission" date="2025-08" db="UniProtKB">
        <authorList>
            <consortium name="Ensembl"/>
        </authorList>
    </citation>
    <scope>IDENTIFICATION</scope>
</reference>
<comment type="similarity">
    <text evidence="14">Belongs to the G-protein coupled receptor 1 family.</text>
</comment>
<proteinExistence type="inferred from homology"/>
<dbReference type="GO" id="GO:0019722">
    <property type="term" value="P:calcium-mediated signaling"/>
    <property type="evidence" value="ECO:0007669"/>
    <property type="project" value="TreeGrafter"/>
</dbReference>
<dbReference type="GO" id="GO:0009897">
    <property type="term" value="C:external side of plasma membrane"/>
    <property type="evidence" value="ECO:0007669"/>
    <property type="project" value="TreeGrafter"/>
</dbReference>
<evidence type="ECO:0000256" key="12">
    <source>
        <dbReference type="ARBA" id="ARBA00070824"/>
    </source>
</evidence>
<dbReference type="PANTHER" id="PTHR10489:SF954">
    <property type="entry name" value="G PROTEIN-COUPLED RECEPTOR 25"/>
    <property type="match status" value="1"/>
</dbReference>
<feature type="transmembrane region" description="Helical" evidence="15">
    <location>
        <begin position="114"/>
        <end position="131"/>
    </location>
</feature>
<evidence type="ECO:0000256" key="2">
    <source>
        <dbReference type="ARBA" id="ARBA00022475"/>
    </source>
</evidence>
<keyword evidence="3" id="KW-0597">Phosphoprotein</keyword>
<evidence type="ECO:0000256" key="8">
    <source>
        <dbReference type="ARBA" id="ARBA00023157"/>
    </source>
</evidence>
<evidence type="ECO:0000313" key="17">
    <source>
        <dbReference type="Ensembl" id="ENSGEVP00005000047.1"/>
    </source>
</evidence>
<dbReference type="GO" id="GO:0060326">
    <property type="term" value="P:cell chemotaxis"/>
    <property type="evidence" value="ECO:0007669"/>
    <property type="project" value="TreeGrafter"/>
</dbReference>
<name>A0A8C4VCI5_9SAUR</name>
<keyword evidence="8" id="KW-1015">Disulfide bond</keyword>
<keyword evidence="9 14" id="KW-0675">Receptor</keyword>
<keyword evidence="11 14" id="KW-0807">Transducer</keyword>
<comment type="function">
    <text evidence="13">G protein-coupled receptor that plays an important role in immune homeostasis. Acts via its natural ligand GPR15LG, a chemokine-like polypeptide strongly expressed in gastrointestinal tissues. GPR15-GPR15LG signaling axis regulates intestinal homeostasis and inflammation through the migration of immune cells. Controls thereby the specific homing of T-cells, particularly FOXP3+ regulatory T-cells (Tregs), to the large intestine lamina propria. Also required for skin localization of thymus-derived dendritic epidermal T-cells. Plays an important role in mediating cytoprotective function as well as angiogenesis of thrombomodulin. Mechanistically, preferentially signals through the Gi/o pathway to inhibit adenylate cyclase activity and activate a phosphatidylinositol-calcium second messenger system that regulates the release of Ca(2+) ions from intracellular stores.</text>
</comment>
<comment type="subcellular location">
    <subcellularLocation>
        <location evidence="1">Cell membrane</location>
        <topology evidence="1">Multi-pass membrane protein</topology>
    </subcellularLocation>
</comment>
<evidence type="ECO:0000256" key="10">
    <source>
        <dbReference type="ARBA" id="ARBA00023180"/>
    </source>
</evidence>
<dbReference type="PRINTS" id="PR00241">
    <property type="entry name" value="ANGIOTENSINR"/>
</dbReference>
<feature type="domain" description="G-protein coupled receptors family 1 profile" evidence="16">
    <location>
        <begin position="54"/>
        <end position="309"/>
    </location>
</feature>
<dbReference type="CDD" id="cd15194">
    <property type="entry name" value="7tmA_GPR15"/>
    <property type="match status" value="1"/>
</dbReference>
<dbReference type="PRINTS" id="PR00237">
    <property type="entry name" value="GPCRRHODOPSN"/>
</dbReference>
<evidence type="ECO:0000313" key="18">
    <source>
        <dbReference type="Proteomes" id="UP000694390"/>
    </source>
</evidence>
<evidence type="ECO:0000259" key="16">
    <source>
        <dbReference type="PROSITE" id="PS50262"/>
    </source>
</evidence>
<dbReference type="OrthoDB" id="10037617at2759"/>
<keyword evidence="10" id="KW-0325">Glycoprotein</keyword>
<organism evidence="17 18">
    <name type="scientific">Gopherus evgoodei</name>
    <name type="common">Goodes thornscrub tortoise</name>
    <dbReference type="NCBI Taxonomy" id="1825980"/>
    <lineage>
        <taxon>Eukaryota</taxon>
        <taxon>Metazoa</taxon>
        <taxon>Chordata</taxon>
        <taxon>Craniata</taxon>
        <taxon>Vertebrata</taxon>
        <taxon>Euteleostomi</taxon>
        <taxon>Archelosauria</taxon>
        <taxon>Testudinata</taxon>
        <taxon>Testudines</taxon>
        <taxon>Cryptodira</taxon>
        <taxon>Durocryptodira</taxon>
        <taxon>Testudinoidea</taxon>
        <taxon>Testudinidae</taxon>
        <taxon>Gopherus</taxon>
    </lineage>
</organism>
<dbReference type="GO" id="GO:0015026">
    <property type="term" value="F:coreceptor activity"/>
    <property type="evidence" value="ECO:0007669"/>
    <property type="project" value="Ensembl"/>
</dbReference>
<keyword evidence="2" id="KW-1003">Cell membrane</keyword>
<evidence type="ECO:0000256" key="11">
    <source>
        <dbReference type="ARBA" id="ARBA00023224"/>
    </source>
</evidence>
<dbReference type="PROSITE" id="PS50262">
    <property type="entry name" value="G_PROTEIN_RECEP_F1_2"/>
    <property type="match status" value="1"/>
</dbReference>
<dbReference type="GO" id="GO:0007193">
    <property type="term" value="P:adenylate cyclase-inhibiting G protein-coupled receptor signaling pathway"/>
    <property type="evidence" value="ECO:0007669"/>
    <property type="project" value="Ensembl"/>
</dbReference>
<sequence>HTERNPEMEYYNDSYEYSFPTENPEEYCQALDMPYMGIFRPILYATMFLVGIVGNSILMGALVFKVGVRRLIDIFILNLAASDFVFLLTLPLWVHKEIWQGVWRSGSFLCKGSSYIISVNMYCSIFLLTCMSADRYLAIMYPSVARKVRTRFYTNGLCICVWLLSCLLGLPTLLSRELRQYNGQAYCTDVALTPAKRIVSLVMLILAFFFPLLSILTFYCSITKKLCIHYQKSGKHDKKLRKSIKIVFIVVAAFVFSWIPYNIFKLLAIISGLQDLKPPFCLPYVLAQAGMEVSSPFAFANSCANPFIYYCFDGYIRRNISQCLCPWVKGQRAGSSSDTLDTRISYSLSTFIYGEHAIRKRRRSLSF</sequence>
<feature type="transmembrane region" description="Helical" evidence="15">
    <location>
        <begin position="42"/>
        <end position="64"/>
    </location>
</feature>
<dbReference type="GO" id="GO:0007204">
    <property type="term" value="P:positive regulation of cytosolic calcium ion concentration"/>
    <property type="evidence" value="ECO:0007669"/>
    <property type="project" value="TreeGrafter"/>
</dbReference>
<dbReference type="GO" id="GO:0005768">
    <property type="term" value="C:endosome"/>
    <property type="evidence" value="ECO:0007669"/>
    <property type="project" value="Ensembl"/>
</dbReference>
<dbReference type="SUPFAM" id="SSF81321">
    <property type="entry name" value="Family A G protein-coupled receptor-like"/>
    <property type="match status" value="1"/>
</dbReference>
<evidence type="ECO:0000256" key="4">
    <source>
        <dbReference type="ARBA" id="ARBA00022692"/>
    </source>
</evidence>
<evidence type="ECO:0000256" key="6">
    <source>
        <dbReference type="ARBA" id="ARBA00023040"/>
    </source>
</evidence>
<evidence type="ECO:0000256" key="5">
    <source>
        <dbReference type="ARBA" id="ARBA00022989"/>
    </source>
</evidence>
<dbReference type="InterPro" id="IPR000248">
    <property type="entry name" value="ATII_rcpt"/>
</dbReference>
<keyword evidence="7 15" id="KW-0472">Membrane</keyword>
<dbReference type="GO" id="GO:0001618">
    <property type="term" value="F:virus receptor activity"/>
    <property type="evidence" value="ECO:0007669"/>
    <property type="project" value="Ensembl"/>
</dbReference>
<dbReference type="GO" id="GO:0001525">
    <property type="term" value="P:angiogenesis"/>
    <property type="evidence" value="ECO:0007669"/>
    <property type="project" value="Ensembl"/>
</dbReference>
<keyword evidence="5 15" id="KW-1133">Transmembrane helix</keyword>
<dbReference type="Gene3D" id="1.20.1070.10">
    <property type="entry name" value="Rhodopsin 7-helix transmembrane proteins"/>
    <property type="match status" value="1"/>
</dbReference>
<evidence type="ECO:0000256" key="9">
    <source>
        <dbReference type="ARBA" id="ARBA00023170"/>
    </source>
</evidence>
<dbReference type="GO" id="GO:0072678">
    <property type="term" value="P:T cell migration"/>
    <property type="evidence" value="ECO:0007669"/>
    <property type="project" value="Ensembl"/>
</dbReference>
<evidence type="ECO:0000256" key="1">
    <source>
        <dbReference type="ARBA" id="ARBA00004651"/>
    </source>
</evidence>
<protein>
    <recommendedName>
        <fullName evidence="12">G-protein coupled receptor 15</fullName>
    </recommendedName>
</protein>
<reference evidence="17" key="2">
    <citation type="submission" date="2025-09" db="UniProtKB">
        <authorList>
            <consortium name="Ensembl"/>
        </authorList>
    </citation>
    <scope>IDENTIFICATION</scope>
</reference>
<feature type="transmembrane region" description="Helical" evidence="15">
    <location>
        <begin position="71"/>
        <end position="94"/>
    </location>
</feature>
<dbReference type="PROSITE" id="PS00237">
    <property type="entry name" value="G_PROTEIN_RECEP_F1_1"/>
    <property type="match status" value="1"/>
</dbReference>
<dbReference type="GO" id="GO:0006955">
    <property type="term" value="P:immune response"/>
    <property type="evidence" value="ECO:0007669"/>
    <property type="project" value="TreeGrafter"/>
</dbReference>
<dbReference type="PANTHER" id="PTHR10489">
    <property type="entry name" value="CELL ADHESION MOLECULE"/>
    <property type="match status" value="1"/>
</dbReference>
<feature type="transmembrane region" description="Helical" evidence="15">
    <location>
        <begin position="198"/>
        <end position="222"/>
    </location>
</feature>
<dbReference type="Ensembl" id="ENSGEVT00005000048.1">
    <property type="protein sequence ID" value="ENSGEVP00005000047.1"/>
    <property type="gene ID" value="ENSGEVG00005000053.1"/>
</dbReference>
<feature type="transmembrane region" description="Helical" evidence="15">
    <location>
        <begin position="152"/>
        <end position="174"/>
    </location>
</feature>
<dbReference type="GO" id="GO:0019957">
    <property type="term" value="F:C-C chemokine binding"/>
    <property type="evidence" value="ECO:0007669"/>
    <property type="project" value="TreeGrafter"/>
</dbReference>
<evidence type="ECO:0000256" key="7">
    <source>
        <dbReference type="ARBA" id="ARBA00023136"/>
    </source>
</evidence>
<evidence type="ECO:0000256" key="3">
    <source>
        <dbReference type="ARBA" id="ARBA00022553"/>
    </source>
</evidence>
<keyword evidence="18" id="KW-1185">Reference proteome</keyword>
<dbReference type="AlphaFoldDB" id="A0A8C4VCI5"/>
<keyword evidence="4 14" id="KW-0812">Transmembrane</keyword>
<dbReference type="InterPro" id="IPR017452">
    <property type="entry name" value="GPCR_Rhodpsn_7TM"/>
</dbReference>
<gene>
    <name evidence="17" type="primary">GPR15</name>
</gene>
<evidence type="ECO:0000256" key="13">
    <source>
        <dbReference type="ARBA" id="ARBA00093298"/>
    </source>
</evidence>
<dbReference type="GO" id="GO:0016493">
    <property type="term" value="F:C-C chemokine receptor activity"/>
    <property type="evidence" value="ECO:0007669"/>
    <property type="project" value="TreeGrafter"/>
</dbReference>
<dbReference type="Pfam" id="PF00001">
    <property type="entry name" value="7tm_1"/>
    <property type="match status" value="1"/>
</dbReference>
<dbReference type="GeneTree" id="ENSGT01130000278303"/>
<dbReference type="InterPro" id="IPR050119">
    <property type="entry name" value="CCR1-9-like"/>
</dbReference>
<keyword evidence="6 14" id="KW-0297">G-protein coupled receptor</keyword>
<evidence type="ECO:0000256" key="15">
    <source>
        <dbReference type="SAM" id="Phobius"/>
    </source>
</evidence>